<dbReference type="CDD" id="cd04301">
    <property type="entry name" value="NAT_SF"/>
    <property type="match status" value="1"/>
</dbReference>
<sequence>MKELNLVLMTEEEFHIFIEREVFRYAESLRKYKRLQREEALKKAHLETQRLLPHGINTLFHTFYRCRNRTEDVGTLWIYADKKKKQAFIYHMTIFKCYQGKGYGKATLKEIEKILRKQKIDTISLNVFYENQRAYHLYKEMGFETVSMTMKKQL</sequence>
<dbReference type="GO" id="GO:0016747">
    <property type="term" value="F:acyltransferase activity, transferring groups other than amino-acyl groups"/>
    <property type="evidence" value="ECO:0007669"/>
    <property type="project" value="InterPro"/>
</dbReference>
<dbReference type="PROSITE" id="PS51186">
    <property type="entry name" value="GNAT"/>
    <property type="match status" value="1"/>
</dbReference>
<dbReference type="InterPro" id="IPR052829">
    <property type="entry name" value="N-acetyltransferase_domain"/>
</dbReference>
<dbReference type="AlphaFoldDB" id="A0A0H4KWS2"/>
<organism evidence="1 2">
    <name type="scientific">Priestia filamentosa</name>
    <dbReference type="NCBI Taxonomy" id="1402861"/>
    <lineage>
        <taxon>Bacteria</taxon>
        <taxon>Bacillati</taxon>
        <taxon>Bacillota</taxon>
        <taxon>Bacilli</taxon>
        <taxon>Bacillales</taxon>
        <taxon>Bacillaceae</taxon>
        <taxon>Priestia</taxon>
    </lineage>
</organism>
<accession>A0A0H4KWS2</accession>
<dbReference type="EMBL" id="CP011974">
    <property type="protein sequence ID" value="AKO92798.1"/>
    <property type="molecule type" value="Genomic_DNA"/>
</dbReference>
<proteinExistence type="predicted"/>
<dbReference type="PANTHER" id="PTHR43259">
    <property type="entry name" value="SPT10P"/>
    <property type="match status" value="1"/>
</dbReference>
<reference evidence="1 2" key="1">
    <citation type="journal article" date="2015" name="PLoS ONE">
        <title>Genome Sequence of Bacillus endophyticus and Analysis of Its Companion Mechanism in the Ketogulonigenium vulgare-Bacillus Strain Consortium.</title>
        <authorList>
            <person name="Jia N."/>
            <person name="Du J."/>
            <person name="Ding M.Z."/>
            <person name="Gao F."/>
            <person name="Yuan Y.J."/>
        </authorList>
    </citation>
    <scope>NUCLEOTIDE SEQUENCE [LARGE SCALE GENOMIC DNA]</scope>
    <source>
        <strain evidence="1 2">Hbe603</strain>
    </source>
</reference>
<evidence type="ECO:0000313" key="2">
    <source>
        <dbReference type="Proteomes" id="UP000036202"/>
    </source>
</evidence>
<dbReference type="InterPro" id="IPR016181">
    <property type="entry name" value="Acyl_CoA_acyltransferase"/>
</dbReference>
<accession>A0A1X7EDR2</accession>
<dbReference type="KEGG" id="beo:BEH_12280"/>
<dbReference type="Gene3D" id="3.40.630.30">
    <property type="match status" value="1"/>
</dbReference>
<dbReference type="OrthoDB" id="65897at2"/>
<dbReference type="Pfam" id="PF00583">
    <property type="entry name" value="Acetyltransf_1"/>
    <property type="match status" value="1"/>
</dbReference>
<gene>
    <name evidence="1" type="ORF">BEH_12280</name>
</gene>
<name>A0A0H4KWS2_9BACI</name>
<dbReference type="Proteomes" id="UP000036202">
    <property type="component" value="Chromosome"/>
</dbReference>
<keyword evidence="2" id="KW-1185">Reference proteome</keyword>
<dbReference type="PATRIC" id="fig|135735.6.peg.2577"/>
<reference evidence="2" key="2">
    <citation type="submission" date="2015-06" db="EMBL/GenBank/DDBJ databases">
        <title>Genome Sequence of Bacillus endophyticus and Analysis of its Companion Mechanism in the Ketogulonigenium vulgare-Bacillus strain Consortium.</title>
        <authorList>
            <person name="Jia N."/>
            <person name="Du J."/>
            <person name="Ding M.-Z."/>
            <person name="Gao F."/>
            <person name="Yuan Y.-J."/>
        </authorList>
    </citation>
    <scope>NUCLEOTIDE SEQUENCE [LARGE SCALE GENOMIC DNA]</scope>
    <source>
        <strain evidence="2">Hbe603</strain>
    </source>
</reference>
<dbReference type="RefSeq" id="WP_040057553.1">
    <property type="nucleotide sequence ID" value="NZ_CP011974.1"/>
</dbReference>
<dbReference type="GeneID" id="93701512"/>
<dbReference type="PANTHER" id="PTHR43259:SF1">
    <property type="entry name" value="N-ACETYLTRANSFERASE DOMAIN-CONTAINING PROTEIN"/>
    <property type="match status" value="1"/>
</dbReference>
<protein>
    <submittedName>
        <fullName evidence="1">Uncharacterized protein</fullName>
    </submittedName>
</protein>
<dbReference type="SUPFAM" id="SSF55729">
    <property type="entry name" value="Acyl-CoA N-acyltransferases (Nat)"/>
    <property type="match status" value="1"/>
</dbReference>
<dbReference type="InterPro" id="IPR000182">
    <property type="entry name" value="GNAT_dom"/>
</dbReference>
<evidence type="ECO:0000313" key="1">
    <source>
        <dbReference type="EMBL" id="AKO92798.1"/>
    </source>
</evidence>